<comment type="subcellular location">
    <subcellularLocation>
        <location evidence="2">Membrane</location>
    </subcellularLocation>
</comment>
<dbReference type="InterPro" id="IPR007891">
    <property type="entry name" value="CHASE3"/>
</dbReference>
<dbReference type="Proteomes" id="UP001337681">
    <property type="component" value="Unassembled WGS sequence"/>
</dbReference>
<dbReference type="SUPFAM" id="SSF47384">
    <property type="entry name" value="Homodimeric domain of signal transducing histidine kinase"/>
    <property type="match status" value="1"/>
</dbReference>
<accession>A0ABU7GZK4</accession>
<dbReference type="InterPro" id="IPR003660">
    <property type="entry name" value="HAMP_dom"/>
</dbReference>
<dbReference type="PANTHER" id="PTHR45339:SF1">
    <property type="entry name" value="HYBRID SIGNAL TRANSDUCTION HISTIDINE KINASE J"/>
    <property type="match status" value="1"/>
</dbReference>
<sequence>MSSDSIKKNIRIGLGISIFFLAISSISSYISIQNLLKNANMVKHSNDVLNNLNEIYSSIRDAETGQRGYLLSGVETFLDPYNQAKSRIKQSMSDIRGLVQDNESLLKLTYDLQKVINERFHYLEIGVETKKKNLEITSNHLFEGKKLMDEAHRIMDEMNDIEFALLKSRTEAMDRFAKLTPYLIIFVALLSFIITIYFYNKVTTDASKRIELQNALKRKNEEIANRIEAVDKIAKRIAQGSYDIRLDEGDSDLLGSLEGTLNDMAESLQYSFGLIADKEWMQTGIAEINQALVGEKALNHLIVDALSSLTKHTGAEVAAMYLADEKEDLNLEGFIAADLNVLPQKIKIGEGIVGQSFVLNEIKIIKELPVEELKINYGLGAVVPENVIIIPILRNGKPMGVMELGSIKPFEKNQIDFLSQTSELIGLGINVAQNRARLQELLEETRAQTIALQSQHTVLENMNAELEAQTHKIQSSEEELRAQQEELLQANRELEERSELLEERNLIISERNKEIQSKAEQLELSTKYKSEFLANMSHELRTPLNSILLLSRLMADNEELDKEYVEYASVIQSSGQGLLTLIDEILDLSKIEAGKMQIEIEPVELNEVVNSLEKVFRPLTNDKKIDLELKIDDLVNPVIETDRLRLDQILKNLLSNAIKFTSKGKITLTVENEENYVSFKVKDTGIGIAENKQSLIFEAFQQEDGSTRRRFGGTGLGLSISRELAKLLGGHIKLESIEGIGSTFTLCLPKVHENKEKIENAEPESLETNPLIVTEVPKDLDDDRDNIQEKDIVILIIEDDTAFAQVLLDFTRKRKYKGIVAVRGDQGIELALQYKPTAILLDLQLPVMDGWQVMEKLKSNARTRHIPVHMMSSLEVKKESLKKGAVDFINKPIALEQMERIFEKLENVLSKHPKKVLIIEENKQHALALSHYLSHNNISTSVVSNVNQSIEALTQNEIDCVILDMGIPDQNAYTTLDTIKKIEGLEHLPIIIFTGKNLSKAEEIKLKRYADSIVLKTAHSYQRILDEAGLFLHLVEEHQENIKEKESTVKFGQMQEVLKGKTILIADDDVRNIYSLTKALEQHKVNVIAVNDGKQAVNKLKENANVDLVLMDMMMPEMDGYESIKVIRSMAEYIKLPIIAVTAKTMIGDREKCIAVGASDYISKPVDIDQLISLLRVWLYN</sequence>
<dbReference type="Gene3D" id="3.30.450.40">
    <property type="match status" value="1"/>
</dbReference>
<gene>
    <name evidence="14" type="ORF">VRU49_03585</name>
</gene>
<dbReference type="InterPro" id="IPR029016">
    <property type="entry name" value="GAF-like_dom_sf"/>
</dbReference>
<dbReference type="InterPro" id="IPR011006">
    <property type="entry name" value="CheY-like_superfamily"/>
</dbReference>
<dbReference type="EMBL" id="JAZDQU010000001">
    <property type="protein sequence ID" value="MEE1884497.1"/>
    <property type="molecule type" value="Genomic_DNA"/>
</dbReference>
<dbReference type="Gene3D" id="1.10.287.130">
    <property type="match status" value="1"/>
</dbReference>
<dbReference type="SUPFAM" id="SSF52172">
    <property type="entry name" value="CheY-like"/>
    <property type="match status" value="3"/>
</dbReference>
<evidence type="ECO:0000313" key="14">
    <source>
        <dbReference type="EMBL" id="MEE1884497.1"/>
    </source>
</evidence>
<dbReference type="CDD" id="cd17546">
    <property type="entry name" value="REC_hyHK_CKI1_RcsC-like"/>
    <property type="match status" value="1"/>
</dbReference>
<dbReference type="RefSeq" id="WP_330145411.1">
    <property type="nucleotide sequence ID" value="NZ_JAZDQU010000001.1"/>
</dbReference>
<dbReference type="SMART" id="SM00388">
    <property type="entry name" value="HisKA"/>
    <property type="match status" value="1"/>
</dbReference>
<evidence type="ECO:0000256" key="8">
    <source>
        <dbReference type="PROSITE-ProRule" id="PRU00169"/>
    </source>
</evidence>
<feature type="domain" description="Histidine kinase" evidence="11">
    <location>
        <begin position="535"/>
        <end position="752"/>
    </location>
</feature>
<evidence type="ECO:0000259" key="11">
    <source>
        <dbReference type="PROSITE" id="PS50109"/>
    </source>
</evidence>
<feature type="domain" description="HAMP" evidence="13">
    <location>
        <begin position="221"/>
        <end position="273"/>
    </location>
</feature>
<dbReference type="CDD" id="cd00082">
    <property type="entry name" value="HisKA"/>
    <property type="match status" value="1"/>
</dbReference>
<feature type="modified residue" description="4-aspartylphosphate" evidence="8">
    <location>
        <position position="1112"/>
    </location>
</feature>
<keyword evidence="10" id="KW-0812">Transmembrane</keyword>
<feature type="modified residue" description="4-aspartylphosphate" evidence="8">
    <location>
        <position position="842"/>
    </location>
</feature>
<dbReference type="InterPro" id="IPR001789">
    <property type="entry name" value="Sig_transdc_resp-reg_receiver"/>
</dbReference>
<feature type="domain" description="Response regulatory" evidence="12">
    <location>
        <begin position="915"/>
        <end position="1031"/>
    </location>
</feature>
<keyword evidence="15" id="KW-1185">Reference proteome</keyword>
<comment type="caution">
    <text evidence="14">The sequence shown here is derived from an EMBL/GenBank/DDBJ whole genome shotgun (WGS) entry which is preliminary data.</text>
</comment>
<dbReference type="SUPFAM" id="SSF55781">
    <property type="entry name" value="GAF domain-like"/>
    <property type="match status" value="1"/>
</dbReference>
<feature type="domain" description="Response regulatory" evidence="12">
    <location>
        <begin position="793"/>
        <end position="906"/>
    </location>
</feature>
<evidence type="ECO:0000256" key="1">
    <source>
        <dbReference type="ARBA" id="ARBA00000085"/>
    </source>
</evidence>
<keyword evidence="10" id="KW-1133">Transmembrane helix</keyword>
<keyword evidence="5" id="KW-0808">Transferase</keyword>
<dbReference type="Gene3D" id="3.30.565.10">
    <property type="entry name" value="Histidine kinase-like ATPase, C-terminal domain"/>
    <property type="match status" value="1"/>
</dbReference>
<proteinExistence type="predicted"/>
<evidence type="ECO:0000256" key="10">
    <source>
        <dbReference type="SAM" id="Phobius"/>
    </source>
</evidence>
<evidence type="ECO:0000256" key="9">
    <source>
        <dbReference type="SAM" id="Coils"/>
    </source>
</evidence>
<feature type="transmembrane region" description="Helical" evidence="10">
    <location>
        <begin position="179"/>
        <end position="199"/>
    </location>
</feature>
<dbReference type="SUPFAM" id="SSF55874">
    <property type="entry name" value="ATPase domain of HSP90 chaperone/DNA topoisomerase II/histidine kinase"/>
    <property type="match status" value="1"/>
</dbReference>
<dbReference type="PROSITE" id="PS50109">
    <property type="entry name" value="HIS_KIN"/>
    <property type="match status" value="1"/>
</dbReference>
<dbReference type="InterPro" id="IPR005467">
    <property type="entry name" value="His_kinase_dom"/>
</dbReference>
<keyword evidence="10" id="KW-0472">Membrane</keyword>
<feature type="domain" description="Response regulatory" evidence="12">
    <location>
        <begin position="1062"/>
        <end position="1179"/>
    </location>
</feature>
<dbReference type="InterPro" id="IPR004358">
    <property type="entry name" value="Sig_transdc_His_kin-like_C"/>
</dbReference>
<dbReference type="SMART" id="SM00065">
    <property type="entry name" value="GAF"/>
    <property type="match status" value="1"/>
</dbReference>
<dbReference type="PRINTS" id="PR00344">
    <property type="entry name" value="BCTRLSENSOR"/>
</dbReference>
<dbReference type="PANTHER" id="PTHR45339">
    <property type="entry name" value="HYBRID SIGNAL TRANSDUCTION HISTIDINE KINASE J"/>
    <property type="match status" value="1"/>
</dbReference>
<feature type="transmembrane region" description="Helical" evidence="10">
    <location>
        <begin position="12"/>
        <end position="32"/>
    </location>
</feature>
<name>A0ABU7GZK4_9SPHI</name>
<dbReference type="Pfam" id="PF00072">
    <property type="entry name" value="Response_reg"/>
    <property type="match status" value="3"/>
</dbReference>
<feature type="coiled-coil region" evidence="9">
    <location>
        <begin position="435"/>
        <end position="511"/>
    </location>
</feature>
<evidence type="ECO:0000259" key="13">
    <source>
        <dbReference type="PROSITE" id="PS50885"/>
    </source>
</evidence>
<dbReference type="CDD" id="cd16922">
    <property type="entry name" value="HATPase_EvgS-ArcB-TorS-like"/>
    <property type="match status" value="1"/>
</dbReference>
<dbReference type="Pfam" id="PF13185">
    <property type="entry name" value="GAF_2"/>
    <property type="match status" value="1"/>
</dbReference>
<dbReference type="SMART" id="SM00448">
    <property type="entry name" value="REC"/>
    <property type="match status" value="3"/>
</dbReference>
<dbReference type="Pfam" id="PF05227">
    <property type="entry name" value="CHASE3"/>
    <property type="match status" value="1"/>
</dbReference>
<dbReference type="PROSITE" id="PS50110">
    <property type="entry name" value="RESPONSE_REGULATORY"/>
    <property type="match status" value="3"/>
</dbReference>
<dbReference type="Pfam" id="PF00512">
    <property type="entry name" value="HisKA"/>
    <property type="match status" value="1"/>
</dbReference>
<dbReference type="EC" id="2.7.13.3" evidence="3"/>
<keyword evidence="9" id="KW-0175">Coiled coil</keyword>
<evidence type="ECO:0000256" key="5">
    <source>
        <dbReference type="ARBA" id="ARBA00022679"/>
    </source>
</evidence>
<feature type="modified residue" description="4-aspartylphosphate" evidence="8">
    <location>
        <position position="964"/>
    </location>
</feature>
<comment type="catalytic activity">
    <reaction evidence="1">
        <text>ATP + protein L-histidine = ADP + protein N-phospho-L-histidine.</text>
        <dbReference type="EC" id="2.7.13.3"/>
    </reaction>
</comment>
<keyword evidence="4 8" id="KW-0597">Phosphoprotein</keyword>
<dbReference type="SMART" id="SM00304">
    <property type="entry name" value="HAMP"/>
    <property type="match status" value="1"/>
</dbReference>
<organism evidence="14 15">
    <name type="scientific">Pedobacter flavus</name>
    <dbReference type="NCBI Taxonomy" id="3113906"/>
    <lineage>
        <taxon>Bacteria</taxon>
        <taxon>Pseudomonadati</taxon>
        <taxon>Bacteroidota</taxon>
        <taxon>Sphingobacteriia</taxon>
        <taxon>Sphingobacteriales</taxon>
        <taxon>Sphingobacteriaceae</taxon>
        <taxon>Pedobacter</taxon>
    </lineage>
</organism>
<dbReference type="CDD" id="cd06225">
    <property type="entry name" value="HAMP"/>
    <property type="match status" value="1"/>
</dbReference>
<evidence type="ECO:0000256" key="7">
    <source>
        <dbReference type="ARBA" id="ARBA00023012"/>
    </source>
</evidence>
<dbReference type="InterPro" id="IPR036097">
    <property type="entry name" value="HisK_dim/P_sf"/>
</dbReference>
<evidence type="ECO:0000313" key="15">
    <source>
        <dbReference type="Proteomes" id="UP001337681"/>
    </source>
</evidence>
<dbReference type="InterPro" id="IPR036890">
    <property type="entry name" value="HATPase_C_sf"/>
</dbReference>
<dbReference type="SMART" id="SM00387">
    <property type="entry name" value="HATPase_c"/>
    <property type="match status" value="1"/>
</dbReference>
<dbReference type="Pfam" id="PF02518">
    <property type="entry name" value="HATPase_c"/>
    <property type="match status" value="1"/>
</dbReference>
<dbReference type="InterPro" id="IPR003018">
    <property type="entry name" value="GAF"/>
</dbReference>
<dbReference type="Gene3D" id="3.40.50.2300">
    <property type="match status" value="3"/>
</dbReference>
<evidence type="ECO:0000256" key="2">
    <source>
        <dbReference type="ARBA" id="ARBA00004370"/>
    </source>
</evidence>
<reference evidence="14 15" key="1">
    <citation type="submission" date="2024-01" db="EMBL/GenBank/DDBJ databases">
        <title>Pedobacter sp. nov., isolated from oil-contaminated soil.</title>
        <authorList>
            <person name="Le N.T.T."/>
        </authorList>
    </citation>
    <scope>NUCLEOTIDE SEQUENCE [LARGE SCALE GENOMIC DNA]</scope>
    <source>
        <strain evidence="14 15">VNH31</strain>
    </source>
</reference>
<evidence type="ECO:0000256" key="3">
    <source>
        <dbReference type="ARBA" id="ARBA00012438"/>
    </source>
</evidence>
<dbReference type="InterPro" id="IPR003661">
    <property type="entry name" value="HisK_dim/P_dom"/>
</dbReference>
<dbReference type="InterPro" id="IPR003594">
    <property type="entry name" value="HATPase_dom"/>
</dbReference>
<protein>
    <recommendedName>
        <fullName evidence="3">histidine kinase</fullName>
        <ecNumber evidence="3">2.7.13.3</ecNumber>
    </recommendedName>
</protein>
<dbReference type="Gene3D" id="6.10.340.10">
    <property type="match status" value="1"/>
</dbReference>
<dbReference type="PROSITE" id="PS50885">
    <property type="entry name" value="HAMP"/>
    <property type="match status" value="1"/>
</dbReference>
<keyword evidence="6" id="KW-0418">Kinase</keyword>
<dbReference type="CDD" id="cd19410">
    <property type="entry name" value="HK9-like_sensor"/>
    <property type="match status" value="1"/>
</dbReference>
<evidence type="ECO:0000256" key="6">
    <source>
        <dbReference type="ARBA" id="ARBA00022777"/>
    </source>
</evidence>
<evidence type="ECO:0000256" key="4">
    <source>
        <dbReference type="ARBA" id="ARBA00022553"/>
    </source>
</evidence>
<evidence type="ECO:0000259" key="12">
    <source>
        <dbReference type="PROSITE" id="PS50110"/>
    </source>
</evidence>
<keyword evidence="7" id="KW-0902">Two-component regulatory system</keyword>